<keyword evidence="3" id="KW-1185">Reference proteome</keyword>
<protein>
    <submittedName>
        <fullName evidence="2">Uncharacterized protein</fullName>
    </submittedName>
</protein>
<organism evidence="2 3">
    <name type="scientific">Neptunitalea chrysea</name>
    <dbReference type="NCBI Taxonomy" id="1647581"/>
    <lineage>
        <taxon>Bacteria</taxon>
        <taxon>Pseudomonadati</taxon>
        <taxon>Bacteroidota</taxon>
        <taxon>Flavobacteriia</taxon>
        <taxon>Flavobacteriales</taxon>
        <taxon>Flavobacteriaceae</taxon>
        <taxon>Neptunitalea</taxon>
    </lineage>
</organism>
<name>A0A9W6EVT4_9FLAO</name>
<proteinExistence type="predicted"/>
<dbReference type="RefSeq" id="WP_281756582.1">
    <property type="nucleotide sequence ID" value="NZ_BRVP01000047.1"/>
</dbReference>
<sequence>MAANRELIQKGVVRLSLTIIPIFTGPIIIHSSFKNQDKPLFYPVLILGITVCVLGVFFAFKGLQLIVNGLFNDSDKK</sequence>
<gene>
    <name evidence="2" type="ORF">NBRC110019_32400</name>
</gene>
<comment type="caution">
    <text evidence="2">The sequence shown here is derived from an EMBL/GenBank/DDBJ whole genome shotgun (WGS) entry which is preliminary data.</text>
</comment>
<dbReference type="Proteomes" id="UP001143545">
    <property type="component" value="Unassembled WGS sequence"/>
</dbReference>
<keyword evidence="1" id="KW-0472">Membrane</keyword>
<evidence type="ECO:0000256" key="1">
    <source>
        <dbReference type="SAM" id="Phobius"/>
    </source>
</evidence>
<dbReference type="Pfam" id="PF19589">
    <property type="entry name" value="DUF6095"/>
    <property type="match status" value="1"/>
</dbReference>
<keyword evidence="1" id="KW-1133">Transmembrane helix</keyword>
<keyword evidence="1" id="KW-0812">Transmembrane</keyword>
<dbReference type="AlphaFoldDB" id="A0A9W6EVT4"/>
<accession>A0A9W6EVT4</accession>
<dbReference type="EMBL" id="BRVP01000047">
    <property type="protein sequence ID" value="GLB54199.1"/>
    <property type="molecule type" value="Genomic_DNA"/>
</dbReference>
<evidence type="ECO:0000313" key="2">
    <source>
        <dbReference type="EMBL" id="GLB54199.1"/>
    </source>
</evidence>
<evidence type="ECO:0000313" key="3">
    <source>
        <dbReference type="Proteomes" id="UP001143545"/>
    </source>
</evidence>
<reference evidence="2" key="1">
    <citation type="submission" date="2022-07" db="EMBL/GenBank/DDBJ databases">
        <title>Taxonomy of Novel Oxalotrophic and Methylotrophic Bacteria.</title>
        <authorList>
            <person name="Sahin N."/>
            <person name="Tani A."/>
        </authorList>
    </citation>
    <scope>NUCLEOTIDE SEQUENCE</scope>
    <source>
        <strain evidence="2">AM327</strain>
    </source>
</reference>
<dbReference type="InterPro" id="IPR046077">
    <property type="entry name" value="DUF6095"/>
</dbReference>
<feature type="transmembrane region" description="Helical" evidence="1">
    <location>
        <begin position="39"/>
        <end position="60"/>
    </location>
</feature>
<feature type="transmembrane region" description="Helical" evidence="1">
    <location>
        <begin position="12"/>
        <end position="33"/>
    </location>
</feature>